<dbReference type="AlphaFoldDB" id="A0A9D3P4X0"/>
<organism evidence="1 2">
    <name type="scientific">Hemibagrus wyckioides</name>
    <dbReference type="NCBI Taxonomy" id="337641"/>
    <lineage>
        <taxon>Eukaryota</taxon>
        <taxon>Metazoa</taxon>
        <taxon>Chordata</taxon>
        <taxon>Craniata</taxon>
        <taxon>Vertebrata</taxon>
        <taxon>Euteleostomi</taxon>
        <taxon>Actinopterygii</taxon>
        <taxon>Neopterygii</taxon>
        <taxon>Teleostei</taxon>
        <taxon>Ostariophysi</taxon>
        <taxon>Siluriformes</taxon>
        <taxon>Bagridae</taxon>
        <taxon>Hemibagrus</taxon>
    </lineage>
</organism>
<dbReference type="Proteomes" id="UP000824219">
    <property type="component" value="Linkage Group LG03"/>
</dbReference>
<sequence length="87" mass="10016">MKNKLIHYGTLNIGTEIWYFTGKAGRVALSAEETDFRGRVSPGKWIWVKRKPRLPPAARTAQLWKWPSVEGFSKSRCTWLNPTHSES</sequence>
<evidence type="ECO:0000313" key="2">
    <source>
        <dbReference type="Proteomes" id="UP000824219"/>
    </source>
</evidence>
<dbReference type="EMBL" id="JAHKSW010000003">
    <property type="protein sequence ID" value="KAG7334134.1"/>
    <property type="molecule type" value="Genomic_DNA"/>
</dbReference>
<protein>
    <submittedName>
        <fullName evidence="1">Uncharacterized protein</fullName>
    </submittedName>
</protein>
<proteinExistence type="predicted"/>
<name>A0A9D3P4X0_9TELE</name>
<accession>A0A9D3P4X0</accession>
<gene>
    <name evidence="1" type="ORF">KOW79_002541</name>
</gene>
<evidence type="ECO:0000313" key="1">
    <source>
        <dbReference type="EMBL" id="KAG7334134.1"/>
    </source>
</evidence>
<reference evidence="1 2" key="1">
    <citation type="submission" date="2021-06" db="EMBL/GenBank/DDBJ databases">
        <title>Chromosome-level genome assembly of the red-tail catfish (Hemibagrus wyckioides).</title>
        <authorList>
            <person name="Shao F."/>
        </authorList>
    </citation>
    <scope>NUCLEOTIDE SEQUENCE [LARGE SCALE GENOMIC DNA]</scope>
    <source>
        <strain evidence="1">EC202008001</strain>
        <tissue evidence="1">Blood</tissue>
    </source>
</reference>
<keyword evidence="2" id="KW-1185">Reference proteome</keyword>
<comment type="caution">
    <text evidence="1">The sequence shown here is derived from an EMBL/GenBank/DDBJ whole genome shotgun (WGS) entry which is preliminary data.</text>
</comment>